<name>A0A540ND30_MALBA</name>
<dbReference type="PANTHER" id="PTHR33116:SF78">
    <property type="entry name" value="OS12G0587133 PROTEIN"/>
    <property type="match status" value="1"/>
</dbReference>
<evidence type="ECO:0000259" key="2">
    <source>
        <dbReference type="Pfam" id="PF13966"/>
    </source>
</evidence>
<organism evidence="3 4">
    <name type="scientific">Malus baccata</name>
    <name type="common">Siberian crab apple</name>
    <name type="synonym">Pyrus baccata</name>
    <dbReference type="NCBI Taxonomy" id="106549"/>
    <lineage>
        <taxon>Eukaryota</taxon>
        <taxon>Viridiplantae</taxon>
        <taxon>Streptophyta</taxon>
        <taxon>Embryophyta</taxon>
        <taxon>Tracheophyta</taxon>
        <taxon>Spermatophyta</taxon>
        <taxon>Magnoliopsida</taxon>
        <taxon>eudicotyledons</taxon>
        <taxon>Gunneridae</taxon>
        <taxon>Pentapetalae</taxon>
        <taxon>rosids</taxon>
        <taxon>fabids</taxon>
        <taxon>Rosales</taxon>
        <taxon>Rosaceae</taxon>
        <taxon>Amygdaloideae</taxon>
        <taxon>Maleae</taxon>
        <taxon>Malus</taxon>
    </lineage>
</organism>
<feature type="transmembrane region" description="Helical" evidence="1">
    <location>
        <begin position="508"/>
        <end position="527"/>
    </location>
</feature>
<dbReference type="STRING" id="106549.A0A540ND30"/>
<keyword evidence="1" id="KW-0812">Transmembrane</keyword>
<feature type="transmembrane region" description="Helical" evidence="1">
    <location>
        <begin position="478"/>
        <end position="502"/>
    </location>
</feature>
<dbReference type="EMBL" id="VIEB01000062">
    <property type="protein sequence ID" value="TQE08938.1"/>
    <property type="molecule type" value="Genomic_DNA"/>
</dbReference>
<feature type="transmembrane region" description="Helical" evidence="1">
    <location>
        <begin position="448"/>
        <end position="471"/>
    </location>
</feature>
<gene>
    <name evidence="3" type="ORF">C1H46_005321</name>
</gene>
<proteinExistence type="predicted"/>
<keyword evidence="1" id="KW-0472">Membrane</keyword>
<dbReference type="Proteomes" id="UP000315295">
    <property type="component" value="Unassembled WGS sequence"/>
</dbReference>
<dbReference type="AlphaFoldDB" id="A0A540ND30"/>
<sequence length="529" mass="60312">MAGRFQLVQSVYQSLFLHSFSVYQLPSCILKHLSACARNFIWSGDLSSQKLVTVDWSMVCGPKKEGGLGLCDLASLNLTALLSFGWDALQSYSLWGSFARQRFPLSPYRNQNIYLRSSVWHGLKRALPILNNNSRWIIGDGRSVSFWFDKCLDEPIISPLFSIISPKVLPRVSDVIEAQSWSLPDYFSNLFPSIVQQILRLPLPLNAKDDKLIWEPSPTGKFSFSSGYHLIRRRHSDCAWAKVIWKHFIPPRLSILAWRLFHDKLPTEDALQRRGISLASICCLCHNSEESTAHLFFGCRISRQLWRWLACQFGTSLPLPDSLVAFWDVYVRKPFSKQLHNLWIFAGLSTISAIWKARNKFIFEGRPIYFHRLCMSINSAIVHGGKFIPGYSQGFDTRIISSLRIQPIPRKAPTILPVLWSPPWFPWLSLIQMVCLKEIPVLLHVEEFSGIAMVVFSEVSANGLVIATLFLQSYQQLLLVLSLLISGVGTVFGWKVIVLVLFLLFNHLILILLGLFIRNGLFVWIAFGK</sequence>
<reference evidence="3 4" key="1">
    <citation type="journal article" date="2019" name="G3 (Bethesda)">
        <title>Sequencing of a Wild Apple (Malus baccata) Genome Unravels the Differences Between Cultivated and Wild Apple Species Regarding Disease Resistance and Cold Tolerance.</title>
        <authorList>
            <person name="Chen X."/>
        </authorList>
    </citation>
    <scope>NUCLEOTIDE SEQUENCE [LARGE SCALE GENOMIC DNA]</scope>
    <source>
        <strain evidence="4">cv. Shandingzi</strain>
        <tissue evidence="3">Leaves</tissue>
    </source>
</reference>
<dbReference type="InterPro" id="IPR026960">
    <property type="entry name" value="RVT-Znf"/>
</dbReference>
<dbReference type="PANTHER" id="PTHR33116">
    <property type="entry name" value="REVERSE TRANSCRIPTASE ZINC-BINDING DOMAIN-CONTAINING PROTEIN-RELATED-RELATED"/>
    <property type="match status" value="1"/>
</dbReference>
<keyword evidence="1" id="KW-1133">Transmembrane helix</keyword>
<protein>
    <recommendedName>
        <fullName evidence="2">Reverse transcriptase zinc-binding domain-containing protein</fullName>
    </recommendedName>
</protein>
<feature type="domain" description="Reverse transcriptase zinc-binding" evidence="2">
    <location>
        <begin position="222"/>
        <end position="306"/>
    </location>
</feature>
<keyword evidence="4" id="KW-1185">Reference proteome</keyword>
<comment type="caution">
    <text evidence="3">The sequence shown here is derived from an EMBL/GenBank/DDBJ whole genome shotgun (WGS) entry which is preliminary data.</text>
</comment>
<dbReference type="Pfam" id="PF13966">
    <property type="entry name" value="zf-RVT"/>
    <property type="match status" value="1"/>
</dbReference>
<evidence type="ECO:0000313" key="3">
    <source>
        <dbReference type="EMBL" id="TQE08938.1"/>
    </source>
</evidence>
<evidence type="ECO:0000313" key="4">
    <source>
        <dbReference type="Proteomes" id="UP000315295"/>
    </source>
</evidence>
<accession>A0A540ND30</accession>
<evidence type="ECO:0000256" key="1">
    <source>
        <dbReference type="SAM" id="Phobius"/>
    </source>
</evidence>